<protein>
    <submittedName>
        <fullName evidence="3">PQQ-dependent sugar dehydrogenase</fullName>
    </submittedName>
</protein>
<dbReference type="Pfam" id="PF07995">
    <property type="entry name" value="GSDH"/>
    <property type="match status" value="1"/>
</dbReference>
<dbReference type="PANTHER" id="PTHR19328">
    <property type="entry name" value="HEDGEHOG-INTERACTING PROTEIN"/>
    <property type="match status" value="1"/>
</dbReference>
<evidence type="ECO:0000313" key="4">
    <source>
        <dbReference type="Proteomes" id="UP001374803"/>
    </source>
</evidence>
<dbReference type="InterPro" id="IPR012938">
    <property type="entry name" value="Glc/Sorbosone_DH"/>
</dbReference>
<dbReference type="EMBL" id="CP089983">
    <property type="protein sequence ID" value="WXB05453.1"/>
    <property type="molecule type" value="Genomic_DNA"/>
</dbReference>
<evidence type="ECO:0000313" key="3">
    <source>
        <dbReference type="EMBL" id="WXB05453.1"/>
    </source>
</evidence>
<dbReference type="PANTHER" id="PTHR19328:SF75">
    <property type="entry name" value="ALDOSE SUGAR DEHYDROGENASE YLII"/>
    <property type="match status" value="1"/>
</dbReference>
<dbReference type="RefSeq" id="WP_394835098.1">
    <property type="nucleotide sequence ID" value="NZ_CP089929.1"/>
</dbReference>
<evidence type="ECO:0000256" key="1">
    <source>
        <dbReference type="SAM" id="MobiDB-lite"/>
    </source>
</evidence>
<feature type="region of interest" description="Disordered" evidence="1">
    <location>
        <begin position="24"/>
        <end position="46"/>
    </location>
</feature>
<sequence>MHALRRLTPAAILLVAAGATDCSSSSSSSPDAGGLPGPFGLDARPSNTTCLAPDRPAGTIKLTRAFPDLDFELPLFMVQAPGDASKWYVVEQGLDGGPAASIQVFDNRQDVAAKKDFIRFEPNEVTSGLPSNEGGLLGFAFDPNYAINRTAYLSYTTHSASSPVDMKSVVRRIKRKENVNELDRTTERTLVSPEGKPLDFDAPAIEHKNSAMVFDKQGYLYIGFGDGGEESGEKGQDTKGFFSKILRIKPTDTEQYLIPDDNPWAHNTNGDLKEMWARGFRNPWRFSFDRETGVLWAGDVGDDTYEEIDKIEGGGNYGWRIKEGSHCTGRYPCPQPGLVDPYAEYKHGNGDRGIIGGYVYRGKNIPFLVGSYVFADLSSGRISRMNMETRAIEDLAMAGFNVSSLAEGADGELYVIDYLHGQLFRIDAAPGGSQPFPQTLSATGCVNASNPKEPAAGLVPFDVNAPLWSDGASKKRWLAIPDGSKITVQQDGDWDFPNGTVLMKQFALGDKLVETRLFVRHQDGDWAGYTYEWNDTQSDATLLPAIKTKTVGTQEWTIPGRTHCLQCHTAAAGRSLGLENAQLNGDMFYPSTQRTANQLATLEHIGMFAAPLGEMASLPRYPRPDGTENIELRARAYLHINCSHCHRPEGGGVGPMDFRFSQTAGAAGFCNAEPFSGDLDIRGAKLLIPGDPSKSIVSLRMHATDLGIRMPPLATQVVHTEGTKLIDGWITSMSTCP</sequence>
<name>A0ABZ2L3C9_9BACT</name>
<evidence type="ECO:0000259" key="2">
    <source>
        <dbReference type="Pfam" id="PF07995"/>
    </source>
</evidence>
<accession>A0ABZ2L3C9</accession>
<dbReference type="InterPro" id="IPR011042">
    <property type="entry name" value="6-blade_b-propeller_TolB-like"/>
</dbReference>
<reference evidence="3" key="1">
    <citation type="submission" date="2021-12" db="EMBL/GenBank/DDBJ databases">
        <title>Discovery of the Pendulisporaceae a myxobacterial family with distinct sporulation behavior and unique specialized metabolism.</title>
        <authorList>
            <person name="Garcia R."/>
            <person name="Popoff A."/>
            <person name="Bader C.D."/>
            <person name="Loehr J."/>
            <person name="Walesch S."/>
            <person name="Walt C."/>
            <person name="Boldt J."/>
            <person name="Bunk B."/>
            <person name="Haeckl F.J.F.P.J."/>
            <person name="Gunesch A.P."/>
            <person name="Birkelbach J."/>
            <person name="Nuebel U."/>
            <person name="Pietschmann T."/>
            <person name="Bach T."/>
            <person name="Mueller R."/>
        </authorList>
    </citation>
    <scope>NUCLEOTIDE SEQUENCE</scope>
    <source>
        <strain evidence="3">MSr11367</strain>
    </source>
</reference>
<keyword evidence="4" id="KW-1185">Reference proteome</keyword>
<dbReference type="SUPFAM" id="SSF50952">
    <property type="entry name" value="Soluble quinoprotein glucose dehydrogenase"/>
    <property type="match status" value="1"/>
</dbReference>
<proteinExistence type="predicted"/>
<gene>
    <name evidence="3" type="ORF">LVJ94_52230</name>
</gene>
<dbReference type="InterPro" id="IPR011041">
    <property type="entry name" value="Quinoprot_gluc/sorb_DH_b-prop"/>
</dbReference>
<feature type="domain" description="Glucose/Sorbosone dehydrogenase" evidence="2">
    <location>
        <begin position="130"/>
        <end position="417"/>
    </location>
</feature>
<organism evidence="3 4">
    <name type="scientific">Pendulispora rubella</name>
    <dbReference type="NCBI Taxonomy" id="2741070"/>
    <lineage>
        <taxon>Bacteria</taxon>
        <taxon>Pseudomonadati</taxon>
        <taxon>Myxococcota</taxon>
        <taxon>Myxococcia</taxon>
        <taxon>Myxococcales</taxon>
        <taxon>Sorangiineae</taxon>
        <taxon>Pendulisporaceae</taxon>
        <taxon>Pendulispora</taxon>
    </lineage>
</organism>
<dbReference type="Gene3D" id="2.120.10.30">
    <property type="entry name" value="TolB, C-terminal domain"/>
    <property type="match status" value="1"/>
</dbReference>
<dbReference type="Proteomes" id="UP001374803">
    <property type="component" value="Chromosome"/>
</dbReference>